<name>A0ABR8ZH26_9FLAO</name>
<proteinExistence type="predicted"/>
<sequence length="116" mass="13479">MRFLDIFFNDTDSKLENDESILMQDSANLLRKAISVGGKLTLTNNRLIFQPHKINFDRSGETIDLETIKGVKKVKTFDIFDTALRITTDDEEEFKFILNADTRDKWFEKLDSLINS</sequence>
<dbReference type="EMBL" id="JACYFS010000012">
    <property type="protein sequence ID" value="MBD8084585.1"/>
    <property type="molecule type" value="Genomic_DNA"/>
</dbReference>
<dbReference type="InterPro" id="IPR004182">
    <property type="entry name" value="GRAM"/>
</dbReference>
<dbReference type="InterPro" id="IPR011993">
    <property type="entry name" value="PH-like_dom_sf"/>
</dbReference>
<dbReference type="Gene3D" id="2.30.29.30">
    <property type="entry name" value="Pleckstrin-homology domain (PH domain)/Phosphotyrosine-binding domain (PTB)"/>
    <property type="match status" value="1"/>
</dbReference>
<comment type="caution">
    <text evidence="2">The sequence shown here is derived from an EMBL/GenBank/DDBJ whole genome shotgun (WGS) entry which is preliminary data.</text>
</comment>
<dbReference type="Proteomes" id="UP000637299">
    <property type="component" value="Unassembled WGS sequence"/>
</dbReference>
<accession>A0ABR8ZH26</accession>
<evidence type="ECO:0000259" key="1">
    <source>
        <dbReference type="Pfam" id="PF02893"/>
    </source>
</evidence>
<gene>
    <name evidence="2" type="ORF">IC610_19430</name>
</gene>
<organism evidence="2 3">
    <name type="scientific">Chryseobacterium caseinilyticum</name>
    <dbReference type="NCBI Taxonomy" id="2771428"/>
    <lineage>
        <taxon>Bacteria</taxon>
        <taxon>Pseudomonadati</taxon>
        <taxon>Bacteroidota</taxon>
        <taxon>Flavobacteriia</taxon>
        <taxon>Flavobacteriales</taxon>
        <taxon>Weeksellaceae</taxon>
        <taxon>Chryseobacterium group</taxon>
        <taxon>Chryseobacterium</taxon>
    </lineage>
</organism>
<evidence type="ECO:0000313" key="2">
    <source>
        <dbReference type="EMBL" id="MBD8084585.1"/>
    </source>
</evidence>
<dbReference type="RefSeq" id="WP_191738469.1">
    <property type="nucleotide sequence ID" value="NZ_JACYFS010000012.1"/>
</dbReference>
<dbReference type="Pfam" id="PF02893">
    <property type="entry name" value="GRAM"/>
    <property type="match status" value="1"/>
</dbReference>
<reference evidence="2 3" key="1">
    <citation type="submission" date="2020-09" db="EMBL/GenBank/DDBJ databases">
        <title>Genome seq and assembly of Chryseobacterium sp.</title>
        <authorList>
            <person name="Chhetri G."/>
        </authorList>
    </citation>
    <scope>NUCLEOTIDE SEQUENCE [LARGE SCALE GENOMIC DNA]</scope>
    <source>
        <strain evidence="2 3">GCR10</strain>
    </source>
</reference>
<keyword evidence="3" id="KW-1185">Reference proteome</keyword>
<feature type="domain" description="GRAM" evidence="1">
    <location>
        <begin position="13"/>
        <end position="113"/>
    </location>
</feature>
<protein>
    <recommendedName>
        <fullName evidence="1">GRAM domain-containing protein</fullName>
    </recommendedName>
</protein>
<evidence type="ECO:0000313" key="3">
    <source>
        <dbReference type="Proteomes" id="UP000637299"/>
    </source>
</evidence>